<gene>
    <name evidence="1" type="ORF">NCTC10047_01809</name>
</gene>
<dbReference type="Proteomes" id="UP000275676">
    <property type="component" value="Chromosome"/>
</dbReference>
<sequence length="162" mass="18447">MITFKQTRNIDLIEAVGNHPDVVAGSNNGAKFWWNQNKEYYEVAVHGEFAGIVYCEEVQPNSYDCHAMLLKTLRGFSVDIGKMFLKYLCDNTNMMCVTSYASNKFRYGQMYCALIGLKRVGVIRKYFCGVDDVVIYSSTKEEILEFLNDGKSINSRNSKVNS</sequence>
<organism evidence="1 2">
    <name type="scientific">Salmonella enterica subsp. arizonae</name>
    <dbReference type="NCBI Taxonomy" id="59203"/>
    <lineage>
        <taxon>Bacteria</taxon>
        <taxon>Pseudomonadati</taxon>
        <taxon>Pseudomonadota</taxon>
        <taxon>Gammaproteobacteria</taxon>
        <taxon>Enterobacterales</taxon>
        <taxon>Enterobacteriaceae</taxon>
        <taxon>Salmonella</taxon>
    </lineage>
</organism>
<dbReference type="EMBL" id="LR134156">
    <property type="protein sequence ID" value="VEA75949.1"/>
    <property type="molecule type" value="Genomic_DNA"/>
</dbReference>
<proteinExistence type="predicted"/>
<reference evidence="1 2" key="1">
    <citation type="submission" date="2018-12" db="EMBL/GenBank/DDBJ databases">
        <authorList>
            <consortium name="Pathogen Informatics"/>
        </authorList>
    </citation>
    <scope>NUCLEOTIDE SEQUENCE [LARGE SCALE GENOMIC DNA]</scope>
    <source>
        <strain evidence="1 2">NCTC10047</strain>
    </source>
</reference>
<dbReference type="InterPro" id="IPR022568">
    <property type="entry name" value="DUF2824"/>
</dbReference>
<protein>
    <submittedName>
        <fullName evidence="1">Phage capsid and scaffold protein</fullName>
    </submittedName>
</protein>
<dbReference type="AlphaFoldDB" id="A0A3S4K2S1"/>
<evidence type="ECO:0000313" key="2">
    <source>
        <dbReference type="Proteomes" id="UP000275676"/>
    </source>
</evidence>
<accession>A0A3S4K2S1</accession>
<evidence type="ECO:0000313" key="1">
    <source>
        <dbReference type="EMBL" id="VEA75949.1"/>
    </source>
</evidence>
<dbReference type="Pfam" id="PF11039">
    <property type="entry name" value="DUF2824"/>
    <property type="match status" value="1"/>
</dbReference>
<name>A0A3S4K2S1_SALER</name>